<accession>A0A1Y2B955</accession>
<reference evidence="2 3" key="1">
    <citation type="submission" date="2016-07" db="EMBL/GenBank/DDBJ databases">
        <title>Pervasive Adenine N6-methylation of Active Genes in Fungi.</title>
        <authorList>
            <consortium name="DOE Joint Genome Institute"/>
            <person name="Mondo S.J."/>
            <person name="Dannebaum R.O."/>
            <person name="Kuo R.C."/>
            <person name="Labutti K."/>
            <person name="Haridas S."/>
            <person name="Kuo A."/>
            <person name="Salamov A."/>
            <person name="Ahrendt S.R."/>
            <person name="Lipzen A."/>
            <person name="Sullivan W."/>
            <person name="Andreopoulos W.B."/>
            <person name="Clum A."/>
            <person name="Lindquist E."/>
            <person name="Daum C."/>
            <person name="Ramamoorthy G.K."/>
            <person name="Gryganskyi A."/>
            <person name="Culley D."/>
            <person name="Magnuson J.K."/>
            <person name="James T.Y."/>
            <person name="O'Malley M.A."/>
            <person name="Stajich J.E."/>
            <person name="Spatafora J.W."/>
            <person name="Visel A."/>
            <person name="Grigoriev I.V."/>
        </authorList>
    </citation>
    <scope>NUCLEOTIDE SEQUENCE [LARGE SCALE GENOMIC DNA]</scope>
    <source>
        <strain evidence="2 3">68-887.2</strain>
    </source>
</reference>
<comment type="caution">
    <text evidence="2">The sequence shown here is derived from an EMBL/GenBank/DDBJ whole genome shotgun (WGS) entry which is preliminary data.</text>
</comment>
<evidence type="ECO:0000256" key="1">
    <source>
        <dbReference type="SAM" id="MobiDB-lite"/>
    </source>
</evidence>
<organism evidence="2 3">
    <name type="scientific">Naematelia encephala</name>
    <dbReference type="NCBI Taxonomy" id="71784"/>
    <lineage>
        <taxon>Eukaryota</taxon>
        <taxon>Fungi</taxon>
        <taxon>Dikarya</taxon>
        <taxon>Basidiomycota</taxon>
        <taxon>Agaricomycotina</taxon>
        <taxon>Tremellomycetes</taxon>
        <taxon>Tremellales</taxon>
        <taxon>Naemateliaceae</taxon>
        <taxon>Naematelia</taxon>
    </lineage>
</organism>
<protein>
    <submittedName>
        <fullName evidence="2">Uncharacterized protein</fullName>
    </submittedName>
</protein>
<evidence type="ECO:0000313" key="3">
    <source>
        <dbReference type="Proteomes" id="UP000193986"/>
    </source>
</evidence>
<feature type="region of interest" description="Disordered" evidence="1">
    <location>
        <begin position="83"/>
        <end position="103"/>
    </location>
</feature>
<name>A0A1Y2B955_9TREE</name>
<gene>
    <name evidence="2" type="ORF">BCR39DRAFT_528022</name>
</gene>
<dbReference type="Proteomes" id="UP000193986">
    <property type="component" value="Unassembled WGS sequence"/>
</dbReference>
<dbReference type="EMBL" id="MCFC01000017">
    <property type="protein sequence ID" value="ORY31040.1"/>
    <property type="molecule type" value="Genomic_DNA"/>
</dbReference>
<proteinExistence type="predicted"/>
<evidence type="ECO:0000313" key="2">
    <source>
        <dbReference type="EMBL" id="ORY31040.1"/>
    </source>
</evidence>
<keyword evidence="3" id="KW-1185">Reference proteome</keyword>
<sequence>MNFSLLLHSSSLCIEHPEADSRHAKSVLPFLLSIPPLPLWWQLVFPPLLGIWTCFLPQHITRNALIEGVAAVGRREPKFGSRVRIGGHENQSDGSISPASGHSCWEHGRGHRWLALEGLPMAVVSVVRFLARKSAWDGRGQLTPWLSRKALSRKRFDLALPVSSLLSKTVSVNTRNEVTNIAFSIRHGERLLLKACRCPTKTVAVHCPTKTVVKSSVPNQDNGQ</sequence>
<dbReference type="AlphaFoldDB" id="A0A1Y2B955"/>
<dbReference type="InParanoid" id="A0A1Y2B955"/>